<keyword evidence="3" id="KW-1185">Reference proteome</keyword>
<dbReference type="EMBL" id="JACEGQ020000007">
    <property type="protein sequence ID" value="KAH8503401.1"/>
    <property type="molecule type" value="Genomic_DNA"/>
</dbReference>
<dbReference type="AlphaFoldDB" id="A0A8T2YEA4"/>
<name>A0A8T2YEA4_POPDE</name>
<evidence type="ECO:0000313" key="2">
    <source>
        <dbReference type="EMBL" id="KAH8503401.1"/>
    </source>
</evidence>
<accession>A0A8T2YEA4</accession>
<sequence>MHSNRGELHLCMNGDEESLPGAGTKLVLGDLFPSSTRLLAQLVTGSGAGMKLVLGDEAEEIVAAVVGLGGGWSGAMLTERVASGAGEEMAGGAVVGQEREDEREDGNS</sequence>
<reference evidence="2" key="1">
    <citation type="journal article" date="2021" name="J. Hered.">
        <title>Genome Assembly of Salicaceae Populus deltoides (Eastern Cottonwood) I-69 Based on Nanopore Sequencing and Hi-C Technologies.</title>
        <authorList>
            <person name="Bai S."/>
            <person name="Wu H."/>
            <person name="Zhang J."/>
            <person name="Pan Z."/>
            <person name="Zhao W."/>
            <person name="Li Z."/>
            <person name="Tong C."/>
        </authorList>
    </citation>
    <scope>NUCLEOTIDE SEQUENCE</scope>
    <source>
        <tissue evidence="2">Leaf</tissue>
    </source>
</reference>
<evidence type="ECO:0000313" key="3">
    <source>
        <dbReference type="Proteomes" id="UP000807159"/>
    </source>
</evidence>
<feature type="compositionally biased region" description="Basic and acidic residues" evidence="1">
    <location>
        <begin position="97"/>
        <end position="108"/>
    </location>
</feature>
<evidence type="ECO:0000256" key="1">
    <source>
        <dbReference type="SAM" id="MobiDB-lite"/>
    </source>
</evidence>
<dbReference type="Proteomes" id="UP000807159">
    <property type="component" value="Chromosome 7"/>
</dbReference>
<protein>
    <submittedName>
        <fullName evidence="2">Uncharacterized protein</fullName>
    </submittedName>
</protein>
<proteinExistence type="predicted"/>
<feature type="compositionally biased region" description="Low complexity" evidence="1">
    <location>
        <begin position="87"/>
        <end position="96"/>
    </location>
</feature>
<comment type="caution">
    <text evidence="2">The sequence shown here is derived from an EMBL/GenBank/DDBJ whole genome shotgun (WGS) entry which is preliminary data.</text>
</comment>
<gene>
    <name evidence="2" type="ORF">H0E87_014612</name>
</gene>
<organism evidence="2 3">
    <name type="scientific">Populus deltoides</name>
    <name type="common">Eastern poplar</name>
    <name type="synonym">Eastern cottonwood</name>
    <dbReference type="NCBI Taxonomy" id="3696"/>
    <lineage>
        <taxon>Eukaryota</taxon>
        <taxon>Viridiplantae</taxon>
        <taxon>Streptophyta</taxon>
        <taxon>Embryophyta</taxon>
        <taxon>Tracheophyta</taxon>
        <taxon>Spermatophyta</taxon>
        <taxon>Magnoliopsida</taxon>
        <taxon>eudicotyledons</taxon>
        <taxon>Gunneridae</taxon>
        <taxon>Pentapetalae</taxon>
        <taxon>rosids</taxon>
        <taxon>fabids</taxon>
        <taxon>Malpighiales</taxon>
        <taxon>Salicaceae</taxon>
        <taxon>Saliceae</taxon>
        <taxon>Populus</taxon>
    </lineage>
</organism>
<feature type="region of interest" description="Disordered" evidence="1">
    <location>
        <begin position="87"/>
        <end position="108"/>
    </location>
</feature>